<dbReference type="AlphaFoldDB" id="A0A8H7CMS3"/>
<dbReference type="Proteomes" id="UP000623467">
    <property type="component" value="Unassembled WGS sequence"/>
</dbReference>
<accession>A0A8H7CMS3</accession>
<reference evidence="3" key="1">
    <citation type="submission" date="2020-05" db="EMBL/GenBank/DDBJ databases">
        <title>Mycena genomes resolve the evolution of fungal bioluminescence.</title>
        <authorList>
            <person name="Tsai I.J."/>
        </authorList>
    </citation>
    <scope>NUCLEOTIDE SEQUENCE</scope>
    <source>
        <strain evidence="3">160909Yilan</strain>
    </source>
</reference>
<evidence type="ECO:0000313" key="4">
    <source>
        <dbReference type="Proteomes" id="UP000623467"/>
    </source>
</evidence>
<keyword evidence="4" id="KW-1185">Reference proteome</keyword>
<dbReference type="Gene3D" id="1.10.287.1490">
    <property type="match status" value="1"/>
</dbReference>
<feature type="region of interest" description="Disordered" evidence="2">
    <location>
        <begin position="156"/>
        <end position="181"/>
    </location>
</feature>
<evidence type="ECO:0000313" key="3">
    <source>
        <dbReference type="EMBL" id="KAF7341682.1"/>
    </source>
</evidence>
<keyword evidence="1" id="KW-0175">Coiled coil</keyword>
<comment type="caution">
    <text evidence="3">The sequence shown here is derived from an EMBL/GenBank/DDBJ whole genome shotgun (WGS) entry which is preliminary data.</text>
</comment>
<evidence type="ECO:0000256" key="1">
    <source>
        <dbReference type="SAM" id="Coils"/>
    </source>
</evidence>
<proteinExistence type="predicted"/>
<feature type="coiled-coil region" evidence="1">
    <location>
        <begin position="21"/>
        <end position="83"/>
    </location>
</feature>
<gene>
    <name evidence="3" type="ORF">MSAN_02066500</name>
</gene>
<protein>
    <submittedName>
        <fullName evidence="3">Uncharacterized protein</fullName>
    </submittedName>
</protein>
<dbReference type="OrthoDB" id="10530145at2759"/>
<feature type="compositionally biased region" description="Basic and acidic residues" evidence="2">
    <location>
        <begin position="156"/>
        <end position="169"/>
    </location>
</feature>
<dbReference type="EMBL" id="JACAZH010000027">
    <property type="protein sequence ID" value="KAF7341682.1"/>
    <property type="molecule type" value="Genomic_DNA"/>
</dbReference>
<organism evidence="3 4">
    <name type="scientific">Mycena sanguinolenta</name>
    <dbReference type="NCBI Taxonomy" id="230812"/>
    <lineage>
        <taxon>Eukaryota</taxon>
        <taxon>Fungi</taxon>
        <taxon>Dikarya</taxon>
        <taxon>Basidiomycota</taxon>
        <taxon>Agaricomycotina</taxon>
        <taxon>Agaricomycetes</taxon>
        <taxon>Agaricomycetidae</taxon>
        <taxon>Agaricales</taxon>
        <taxon>Marasmiineae</taxon>
        <taxon>Mycenaceae</taxon>
        <taxon>Mycena</taxon>
    </lineage>
</organism>
<evidence type="ECO:0000256" key="2">
    <source>
        <dbReference type="SAM" id="MobiDB-lite"/>
    </source>
</evidence>
<name>A0A8H7CMS3_9AGAR</name>
<sequence length="181" mass="19893">MKPKADPTNPIPANDLMAAASQALTKALSDAQEAIATARAERSQAAAALEEMQFKFDAVQAQVQELQDLTARQREEIQTLRARSAEFDQELTSERTKAAEMLNLREGVITLLNKQQDKLKNASARFIREKEKFVDDQRAARSAVASLKNTVKDLESRFAKDENDDHDGGGEGSQTSDALSS</sequence>